<keyword evidence="19" id="KW-0175">Coiled coil</keyword>
<evidence type="ECO:0000313" key="24">
    <source>
        <dbReference type="RefSeq" id="XP_027197382.1"/>
    </source>
</evidence>
<dbReference type="PROSITE" id="PS50011">
    <property type="entry name" value="PROTEIN_KINASE_DOM"/>
    <property type="match status" value="1"/>
</dbReference>
<evidence type="ECO:0000256" key="11">
    <source>
        <dbReference type="ARBA" id="ARBA00022884"/>
    </source>
</evidence>
<keyword evidence="5" id="KW-0963">Cytoplasm</keyword>
<dbReference type="FunFam" id="1.10.287.20:FF:000001">
    <property type="entry name" value="Cytochrome b-c1 complex subunit 6"/>
    <property type="match status" value="1"/>
</dbReference>
<sequence length="728" mass="83095">MPKYWPQFIVSLQNYWRYRLFNRNRRLFPLPSSRTQADMMSHDFIRQLQANHEVLASKIAQIESTLQFKNKNSSSATNQKDIEVERQKLISENQNLRNEIQRITKRLTDLEIQIQGQDLSKKVVNESSDQISNSSSTQPQTQPAAKVIAVEAEQKTEKQKKTEAKQAKSDTNKPKGSKGGKAGNTVEPESERPIDASRLDLRVGKIIDVKKHPDADSLYVEQIDCGEDKPRTVVSGLVKFVPLEEMQDRMVVVLCNLKPAKMRGIVSEAMVMCASTPEKVEILSPPAGSIPGDRVTFAKFPGQPDQQLNPKKKIWEQIAPDLTTNDNLEATYKGDTFIVAEKGKSGGTSASTIDIDPKTAAVFKRKNYHILNRLGAGAFGTVYKAERINQPSELTAVKVLELTQMSANYRAKFLPRELQALIETKHENIVDVFDIIRANQRIYIFMEFMGGGDIAGYVRKNNGISMKLACIWFLQITNGLQHLHEQLLMCHRDIKLDNMLLNDQNIAKLSDFGFARQSFDSNTNRVLMSTTFCGTLPYYCPQLLQKVPYDPFKADVWAMGVSFFIMLENRFPFHFKDKPLMLQEMTDYPKFIRSRFSGNTPNEARRLLEMMMNPNEKERLSVGDVQHNRWLHRTGSTQSFRYQISKMDKVIPKVHAEEEEEEELVDPMTVLREQCTTEHCQSLKDKYEACNDRVNSRSATTESCFEEIVDFLHCVDHCVAPKLFSKLV</sequence>
<feature type="domain" description="Protein kinase" evidence="21">
    <location>
        <begin position="368"/>
        <end position="631"/>
    </location>
</feature>
<dbReference type="InterPro" id="IPR017441">
    <property type="entry name" value="Protein_kinase_ATP_BS"/>
</dbReference>
<feature type="compositionally biased region" description="Low complexity" evidence="20">
    <location>
        <begin position="127"/>
        <end position="145"/>
    </location>
</feature>
<feature type="region of interest" description="Disordered" evidence="20">
    <location>
        <begin position="125"/>
        <end position="195"/>
    </location>
</feature>
<dbReference type="Proteomes" id="UP000515146">
    <property type="component" value="Unplaced"/>
</dbReference>
<protein>
    <submittedName>
        <fullName evidence="24">Uncharacterized protein LOC113791759</fullName>
    </submittedName>
</protein>
<dbReference type="AlphaFoldDB" id="A0A6P6XVE0"/>
<evidence type="ECO:0000259" key="22">
    <source>
        <dbReference type="PROSITE" id="PS50886"/>
    </source>
</evidence>
<dbReference type="Gene3D" id="1.10.287.20">
    <property type="entry name" value="Ubiquinol-cytochrome C reductase hinge domain"/>
    <property type="match status" value="1"/>
</dbReference>
<dbReference type="PROSITE" id="PS00108">
    <property type="entry name" value="PROTEIN_KINASE_ST"/>
    <property type="match status" value="1"/>
</dbReference>
<dbReference type="PROSITE" id="PS00107">
    <property type="entry name" value="PROTEIN_KINASE_ATP"/>
    <property type="match status" value="1"/>
</dbReference>
<evidence type="ECO:0000256" key="20">
    <source>
        <dbReference type="SAM" id="MobiDB-lite"/>
    </source>
</evidence>
<evidence type="ECO:0000256" key="4">
    <source>
        <dbReference type="ARBA" id="ARBA00022448"/>
    </source>
</evidence>
<feature type="coiled-coil region" evidence="19">
    <location>
        <begin position="45"/>
        <end position="113"/>
    </location>
</feature>
<dbReference type="RefSeq" id="XP_027197382.1">
    <property type="nucleotide sequence ID" value="XM_027341581.1"/>
</dbReference>
<dbReference type="Pfam" id="PF02320">
    <property type="entry name" value="UCR_hinge"/>
    <property type="match status" value="1"/>
</dbReference>
<evidence type="ECO:0000256" key="8">
    <source>
        <dbReference type="ARBA" id="ARBA00022741"/>
    </source>
</evidence>
<feature type="binding site" evidence="18">
    <location>
        <position position="398"/>
    </location>
    <ligand>
        <name>ATP</name>
        <dbReference type="ChEBI" id="CHEBI:30616"/>
    </ligand>
</feature>
<evidence type="ECO:0000256" key="1">
    <source>
        <dbReference type="ARBA" id="ARBA00004137"/>
    </source>
</evidence>
<keyword evidence="15" id="KW-0472">Membrane</keyword>
<dbReference type="PROSITE" id="PS50886">
    <property type="entry name" value="TRBD"/>
    <property type="match status" value="1"/>
</dbReference>
<evidence type="ECO:0000256" key="18">
    <source>
        <dbReference type="PROSITE-ProRule" id="PRU10141"/>
    </source>
</evidence>
<dbReference type="InterPro" id="IPR012340">
    <property type="entry name" value="NA-bd_OB-fold"/>
</dbReference>
<dbReference type="Gene3D" id="1.10.510.10">
    <property type="entry name" value="Transferase(Phosphotransferase) domain 1"/>
    <property type="match status" value="1"/>
</dbReference>
<keyword evidence="12" id="KW-0648">Protein biosynthesis</keyword>
<keyword evidence="7" id="KW-0679">Respiratory chain</keyword>
<feature type="domain" description="TRNA-binding" evidence="22">
    <location>
        <begin position="195"/>
        <end position="296"/>
    </location>
</feature>
<evidence type="ECO:0000256" key="13">
    <source>
        <dbReference type="ARBA" id="ARBA00022982"/>
    </source>
</evidence>
<dbReference type="OrthoDB" id="541276at2759"/>
<keyword evidence="16" id="KW-1015">Disulfide bond</keyword>
<evidence type="ECO:0000256" key="14">
    <source>
        <dbReference type="ARBA" id="ARBA00023128"/>
    </source>
</evidence>
<dbReference type="SUPFAM" id="SSF56112">
    <property type="entry name" value="Protein kinase-like (PK-like)"/>
    <property type="match status" value="1"/>
</dbReference>
<comment type="subcellular location">
    <subcellularLocation>
        <location evidence="2">Cytoplasm</location>
    </subcellularLocation>
    <subcellularLocation>
        <location evidence="1">Mitochondrion inner membrane</location>
        <topology evidence="1">Peripheral membrane protein</topology>
        <orientation evidence="1">Intermembrane side</orientation>
    </subcellularLocation>
</comment>
<comment type="similarity">
    <text evidence="3">Belongs to the UQCRH/QCR6 family.</text>
</comment>
<dbReference type="FunFam" id="2.40.50.140:FF:000047">
    <property type="entry name" value="tyrosine--tRNA ligase, cytoplasmic isoform X2"/>
    <property type="match status" value="1"/>
</dbReference>
<name>A0A6P6XVE0_DERPT</name>
<feature type="compositionally biased region" description="Basic and acidic residues" evidence="20">
    <location>
        <begin position="152"/>
        <end position="173"/>
    </location>
</feature>
<dbReference type="SUPFAM" id="SSF50249">
    <property type="entry name" value="Nucleic acid-binding proteins"/>
    <property type="match status" value="1"/>
</dbReference>
<evidence type="ECO:0000256" key="2">
    <source>
        <dbReference type="ARBA" id="ARBA00004496"/>
    </source>
</evidence>
<evidence type="ECO:0000256" key="17">
    <source>
        <dbReference type="PROSITE-ProRule" id="PRU00209"/>
    </source>
</evidence>
<dbReference type="InterPro" id="IPR008271">
    <property type="entry name" value="Ser/Thr_kinase_AS"/>
</dbReference>
<gene>
    <name evidence="24" type="primary">LOC113791759</name>
</gene>
<keyword evidence="14" id="KW-0496">Mitochondrion</keyword>
<dbReference type="CDD" id="cd02799">
    <property type="entry name" value="tRNA_bind_EMAP-II_like"/>
    <property type="match status" value="1"/>
</dbReference>
<dbReference type="GO" id="GO:0005524">
    <property type="term" value="F:ATP binding"/>
    <property type="evidence" value="ECO:0007669"/>
    <property type="project" value="UniProtKB-UniRule"/>
</dbReference>
<evidence type="ECO:0000256" key="5">
    <source>
        <dbReference type="ARBA" id="ARBA00022490"/>
    </source>
</evidence>
<evidence type="ECO:0000256" key="3">
    <source>
        <dbReference type="ARBA" id="ARBA00006498"/>
    </source>
</evidence>
<keyword evidence="10 18" id="KW-0067">ATP-binding</keyword>
<evidence type="ECO:0000256" key="12">
    <source>
        <dbReference type="ARBA" id="ARBA00022917"/>
    </source>
</evidence>
<dbReference type="InterPro" id="IPR036811">
    <property type="entry name" value="Ubol_cytC_Rdtase_hinge_dom_sf"/>
</dbReference>
<evidence type="ECO:0000256" key="19">
    <source>
        <dbReference type="SAM" id="Coils"/>
    </source>
</evidence>
<keyword evidence="8 18" id="KW-0547">Nucleotide-binding</keyword>
<evidence type="ECO:0000256" key="9">
    <source>
        <dbReference type="ARBA" id="ARBA00022792"/>
    </source>
</evidence>
<dbReference type="GO" id="GO:0000049">
    <property type="term" value="F:tRNA binding"/>
    <property type="evidence" value="ECO:0007669"/>
    <property type="project" value="UniProtKB-UniRule"/>
</dbReference>
<dbReference type="InParanoid" id="A0A6P6XVE0"/>
<dbReference type="SUPFAM" id="SSF81531">
    <property type="entry name" value="Non-heme 11 kDa protein of cytochrome bc1 complex (Ubiquinol-cytochrome c reductase)"/>
    <property type="match status" value="1"/>
</dbReference>
<dbReference type="InterPro" id="IPR000719">
    <property type="entry name" value="Prot_kinase_dom"/>
</dbReference>
<dbReference type="Gene3D" id="2.40.50.140">
    <property type="entry name" value="Nucleic acid-binding proteins"/>
    <property type="match status" value="1"/>
</dbReference>
<evidence type="ECO:0000256" key="10">
    <source>
        <dbReference type="ARBA" id="ARBA00022840"/>
    </source>
</evidence>
<keyword evidence="9" id="KW-0999">Mitochondrion inner membrane</keyword>
<evidence type="ECO:0000256" key="6">
    <source>
        <dbReference type="ARBA" id="ARBA00022555"/>
    </source>
</evidence>
<dbReference type="GO" id="GO:0005743">
    <property type="term" value="C:mitochondrial inner membrane"/>
    <property type="evidence" value="ECO:0007669"/>
    <property type="project" value="UniProtKB-SubCell"/>
</dbReference>
<dbReference type="PANTHER" id="PTHR11586:SF33">
    <property type="entry name" value="AMINOACYL TRNA SYNTHASE COMPLEX-INTERACTING MULTIFUNCTIONAL PROTEIN 1"/>
    <property type="match status" value="1"/>
</dbReference>
<dbReference type="Gene3D" id="3.30.200.20">
    <property type="entry name" value="Phosphorylase Kinase, domain 1"/>
    <property type="match status" value="1"/>
</dbReference>
<keyword evidence="13" id="KW-0249">Electron transport</keyword>
<dbReference type="InterPro" id="IPR002547">
    <property type="entry name" value="tRNA-bd_dom"/>
</dbReference>
<keyword evidence="6 17" id="KW-0820">tRNA-binding</keyword>
<dbReference type="InterPro" id="IPR011009">
    <property type="entry name" value="Kinase-like_dom_sf"/>
</dbReference>
<evidence type="ECO:0000259" key="21">
    <source>
        <dbReference type="PROSITE" id="PS50011"/>
    </source>
</evidence>
<dbReference type="KEGG" id="dpte:113791759"/>
<dbReference type="GO" id="GO:0006412">
    <property type="term" value="P:translation"/>
    <property type="evidence" value="ECO:0007669"/>
    <property type="project" value="UniProtKB-KW"/>
</dbReference>
<dbReference type="Pfam" id="PF01588">
    <property type="entry name" value="tRNA_bind"/>
    <property type="match status" value="1"/>
</dbReference>
<dbReference type="InterPro" id="IPR051270">
    <property type="entry name" value="Tyrosine-tRNA_ligase_regulator"/>
</dbReference>
<dbReference type="GO" id="GO:0004672">
    <property type="term" value="F:protein kinase activity"/>
    <property type="evidence" value="ECO:0007669"/>
    <property type="project" value="InterPro"/>
</dbReference>
<organism evidence="23 24">
    <name type="scientific">Dermatophagoides pteronyssinus</name>
    <name type="common">European house dust mite</name>
    <dbReference type="NCBI Taxonomy" id="6956"/>
    <lineage>
        <taxon>Eukaryota</taxon>
        <taxon>Metazoa</taxon>
        <taxon>Ecdysozoa</taxon>
        <taxon>Arthropoda</taxon>
        <taxon>Chelicerata</taxon>
        <taxon>Arachnida</taxon>
        <taxon>Acari</taxon>
        <taxon>Acariformes</taxon>
        <taxon>Sarcoptiformes</taxon>
        <taxon>Astigmata</taxon>
        <taxon>Psoroptidia</taxon>
        <taxon>Analgoidea</taxon>
        <taxon>Pyroglyphidae</taxon>
        <taxon>Dermatophagoidinae</taxon>
        <taxon>Dermatophagoides</taxon>
    </lineage>
</organism>
<dbReference type="PANTHER" id="PTHR11586">
    <property type="entry name" value="TRNA-AMINOACYLATION COFACTOR ARC1 FAMILY MEMBER"/>
    <property type="match status" value="1"/>
</dbReference>
<evidence type="ECO:0000256" key="7">
    <source>
        <dbReference type="ARBA" id="ARBA00022660"/>
    </source>
</evidence>
<keyword evidence="23" id="KW-1185">Reference proteome</keyword>
<keyword evidence="4" id="KW-0813">Transport</keyword>
<proteinExistence type="inferred from homology"/>
<keyword evidence="11 17" id="KW-0694">RNA-binding</keyword>
<evidence type="ECO:0000256" key="15">
    <source>
        <dbReference type="ARBA" id="ARBA00023136"/>
    </source>
</evidence>
<reference evidence="24" key="1">
    <citation type="submission" date="2025-08" db="UniProtKB">
        <authorList>
            <consortium name="RefSeq"/>
        </authorList>
    </citation>
    <scope>IDENTIFICATION</scope>
    <source>
        <strain evidence="24">Airmid</strain>
    </source>
</reference>
<dbReference type="InterPro" id="IPR023184">
    <property type="entry name" value="Ubol_cytC_Rdtase_hinge_dom"/>
</dbReference>
<accession>A0A6P6XVE0</accession>
<dbReference type="Pfam" id="PF00069">
    <property type="entry name" value="Pkinase"/>
    <property type="match status" value="1"/>
</dbReference>
<evidence type="ECO:0000313" key="23">
    <source>
        <dbReference type="Proteomes" id="UP000515146"/>
    </source>
</evidence>
<evidence type="ECO:0000256" key="16">
    <source>
        <dbReference type="ARBA" id="ARBA00023157"/>
    </source>
</evidence>
<dbReference type="SMART" id="SM00220">
    <property type="entry name" value="S_TKc"/>
    <property type="match status" value="1"/>
</dbReference>